<keyword evidence="3" id="KW-1185">Reference proteome</keyword>
<reference evidence="2 3" key="1">
    <citation type="submission" date="2019-06" db="EMBL/GenBank/DDBJ databases">
        <title>A chromosomal-level reference genome of Carpinus fangiana (Coryloideae, Betulaceae).</title>
        <authorList>
            <person name="Yang X."/>
            <person name="Wang Z."/>
            <person name="Zhang L."/>
            <person name="Hao G."/>
            <person name="Liu J."/>
            <person name="Yang Y."/>
        </authorList>
    </citation>
    <scope>NUCLEOTIDE SEQUENCE [LARGE SCALE GENOMIC DNA]</scope>
    <source>
        <strain evidence="2">Cfa_2016G</strain>
        <tissue evidence="2">Leaf</tissue>
    </source>
</reference>
<proteinExistence type="predicted"/>
<evidence type="ECO:0000256" key="1">
    <source>
        <dbReference type="SAM" id="MobiDB-lite"/>
    </source>
</evidence>
<feature type="region of interest" description="Disordered" evidence="1">
    <location>
        <begin position="1"/>
        <end position="24"/>
    </location>
</feature>
<dbReference type="EMBL" id="CM017325">
    <property type="protein sequence ID" value="KAE8055712.1"/>
    <property type="molecule type" value="Genomic_DNA"/>
</dbReference>
<gene>
    <name evidence="2" type="ORF">FH972_012535</name>
</gene>
<feature type="compositionally biased region" description="Basic and acidic residues" evidence="1">
    <location>
        <begin position="8"/>
        <end position="24"/>
    </location>
</feature>
<accession>A0A5N6R440</accession>
<dbReference type="AlphaFoldDB" id="A0A5N6R440"/>
<dbReference type="Proteomes" id="UP000327013">
    <property type="component" value="Chromosome 5"/>
</dbReference>
<protein>
    <submittedName>
        <fullName evidence="2">Uncharacterized protein</fullName>
    </submittedName>
</protein>
<sequence>MEGASIRKCAEESRLASDEGKRWGQYDHSTLRALLQFSAPHTIRPPPCDSDDSPPLAQLETPPLTGAPRNHPPTDALQKSTCPDSLAKHEGGNSDGAPPTGAPRTDPPAVCVRFFSITHWHR</sequence>
<feature type="region of interest" description="Disordered" evidence="1">
    <location>
        <begin position="37"/>
        <end position="108"/>
    </location>
</feature>
<organism evidence="2 3">
    <name type="scientific">Carpinus fangiana</name>
    <dbReference type="NCBI Taxonomy" id="176857"/>
    <lineage>
        <taxon>Eukaryota</taxon>
        <taxon>Viridiplantae</taxon>
        <taxon>Streptophyta</taxon>
        <taxon>Embryophyta</taxon>
        <taxon>Tracheophyta</taxon>
        <taxon>Spermatophyta</taxon>
        <taxon>Magnoliopsida</taxon>
        <taxon>eudicotyledons</taxon>
        <taxon>Gunneridae</taxon>
        <taxon>Pentapetalae</taxon>
        <taxon>rosids</taxon>
        <taxon>fabids</taxon>
        <taxon>Fagales</taxon>
        <taxon>Betulaceae</taxon>
        <taxon>Carpinus</taxon>
    </lineage>
</organism>
<evidence type="ECO:0000313" key="3">
    <source>
        <dbReference type="Proteomes" id="UP000327013"/>
    </source>
</evidence>
<evidence type="ECO:0000313" key="2">
    <source>
        <dbReference type="EMBL" id="KAE8055712.1"/>
    </source>
</evidence>
<name>A0A5N6R440_9ROSI</name>